<dbReference type="InParanoid" id="A0A2H3DJ37"/>
<dbReference type="GO" id="GO:0006307">
    <property type="term" value="P:DNA alkylation repair"/>
    <property type="evidence" value="ECO:0007669"/>
    <property type="project" value="TreeGrafter"/>
</dbReference>
<dbReference type="SUPFAM" id="SSF51197">
    <property type="entry name" value="Clavaminate synthase-like"/>
    <property type="match status" value="2"/>
</dbReference>
<accession>A0A2H3DJ37</accession>
<feature type="binding site" evidence="1">
    <location>
        <position position="405"/>
    </location>
    <ligand>
        <name>2-oxoglutarate</name>
        <dbReference type="ChEBI" id="CHEBI:16810"/>
    </ligand>
</feature>
<evidence type="ECO:0000259" key="2">
    <source>
        <dbReference type="Pfam" id="PF13532"/>
    </source>
</evidence>
<dbReference type="AlphaFoldDB" id="A0A2H3DJ37"/>
<dbReference type="PANTHER" id="PTHR31573">
    <property type="entry name" value="ALPHA-KETOGLUTARATE-DEPENDENT DIOXYGENASE ALKB HOMOLOG 2"/>
    <property type="match status" value="1"/>
</dbReference>
<evidence type="ECO:0000313" key="4">
    <source>
        <dbReference type="Proteomes" id="UP000217790"/>
    </source>
</evidence>
<organism evidence="3 4">
    <name type="scientific">Armillaria gallica</name>
    <name type="common">Bulbous honey fungus</name>
    <name type="synonym">Armillaria bulbosa</name>
    <dbReference type="NCBI Taxonomy" id="47427"/>
    <lineage>
        <taxon>Eukaryota</taxon>
        <taxon>Fungi</taxon>
        <taxon>Dikarya</taxon>
        <taxon>Basidiomycota</taxon>
        <taxon>Agaricomycotina</taxon>
        <taxon>Agaricomycetes</taxon>
        <taxon>Agaricomycetidae</taxon>
        <taxon>Agaricales</taxon>
        <taxon>Marasmiineae</taxon>
        <taxon>Physalacriaceae</taxon>
        <taxon>Armillaria</taxon>
    </lineage>
</organism>
<evidence type="ECO:0000313" key="3">
    <source>
        <dbReference type="EMBL" id="PBK87466.1"/>
    </source>
</evidence>
<feature type="domain" description="Alpha-ketoglutarate-dependent dioxygenase AlkB-like" evidence="2">
    <location>
        <begin position="302"/>
        <end position="395"/>
    </location>
</feature>
<protein>
    <recommendedName>
        <fullName evidence="2">Alpha-ketoglutarate-dependent dioxygenase AlkB-like domain-containing protein</fullName>
    </recommendedName>
</protein>
<evidence type="ECO:0000256" key="1">
    <source>
        <dbReference type="PIRSR" id="PIRSR632852-1"/>
    </source>
</evidence>
<gene>
    <name evidence="3" type="ORF">ARMGADRAFT_1085486</name>
</gene>
<dbReference type="InterPro" id="IPR027450">
    <property type="entry name" value="AlkB-like"/>
</dbReference>
<dbReference type="InterPro" id="IPR037151">
    <property type="entry name" value="AlkB-like_sf"/>
</dbReference>
<feature type="domain" description="Alpha-ketoglutarate-dependent dioxygenase AlkB-like" evidence="2">
    <location>
        <begin position="397"/>
        <end position="472"/>
    </location>
</feature>
<sequence>MALPVMLEHVKARTVAKDELHRIGIFISDDYPFFPYDLKCLGVAYCKLGDYVVTHTWDELHDGVTYRKMMFKFVYTPDQTRMWWELEHWIYYIARVVEPGFVCPFCNNYSPLLYVEGPLCLREGCEAFWVADASLELHLNNDFLLAVMGQDHDTQCVRIDAARQSKKPPAFHCQRCGLLTPRYIWNRLKCDSCSAYESLNVVWTESPSDKPIYDHYKGGALIPILSKGSQRIGRVHERVTFQIKGESAYIHLLRPSGTALGEADKIQDLYLRESEDGTICFRRTPLRCHKSTGVMFTNYFSHNAGHPYEYIGGSANTTPWEDVGKSPKSAKAHITNTLKTVFTDVPDFNELLSVAYLPNQSMAFHSDDEQGVQAFVASLSLGSDVIMQFKEKGDPKANPILLVAYLPNQSMAFHSDDEQGVQAFVASLSLGSDVIMQFKEKGDPKANPILLSVRLSHGDILVMEGDAIQKKYL</sequence>
<dbReference type="OrthoDB" id="2163491at2759"/>
<dbReference type="GO" id="GO:0051747">
    <property type="term" value="F:cytosine C-5 DNA demethylase activity"/>
    <property type="evidence" value="ECO:0007669"/>
    <property type="project" value="TreeGrafter"/>
</dbReference>
<dbReference type="GO" id="GO:0008198">
    <property type="term" value="F:ferrous iron binding"/>
    <property type="evidence" value="ECO:0007669"/>
    <property type="project" value="TreeGrafter"/>
</dbReference>
<dbReference type="Pfam" id="PF13532">
    <property type="entry name" value="2OG-FeII_Oxy_2"/>
    <property type="match status" value="2"/>
</dbReference>
<dbReference type="GO" id="GO:0035516">
    <property type="term" value="F:broad specificity oxidative DNA demethylase activity"/>
    <property type="evidence" value="ECO:0007669"/>
    <property type="project" value="TreeGrafter"/>
</dbReference>
<proteinExistence type="predicted"/>
<dbReference type="EMBL" id="KZ293678">
    <property type="protein sequence ID" value="PBK87466.1"/>
    <property type="molecule type" value="Genomic_DNA"/>
</dbReference>
<dbReference type="STRING" id="47427.A0A2H3DJ37"/>
<dbReference type="Gene3D" id="2.60.120.590">
    <property type="entry name" value="Alpha-ketoglutarate-dependent dioxygenase AlkB-like"/>
    <property type="match status" value="2"/>
</dbReference>
<dbReference type="PANTHER" id="PTHR31573:SF4">
    <property type="entry name" value="FE2OG DIOXYGENASE DOMAIN-CONTAINING PROTEIN"/>
    <property type="match status" value="1"/>
</dbReference>
<dbReference type="InterPro" id="IPR032852">
    <property type="entry name" value="ALKBH2"/>
</dbReference>
<reference evidence="4" key="1">
    <citation type="journal article" date="2017" name="Nat. Ecol. Evol.">
        <title>Genome expansion and lineage-specific genetic innovations in the forest pathogenic fungi Armillaria.</title>
        <authorList>
            <person name="Sipos G."/>
            <person name="Prasanna A.N."/>
            <person name="Walter M.C."/>
            <person name="O'Connor E."/>
            <person name="Balint B."/>
            <person name="Krizsan K."/>
            <person name="Kiss B."/>
            <person name="Hess J."/>
            <person name="Varga T."/>
            <person name="Slot J."/>
            <person name="Riley R."/>
            <person name="Boka B."/>
            <person name="Rigling D."/>
            <person name="Barry K."/>
            <person name="Lee J."/>
            <person name="Mihaltcheva S."/>
            <person name="LaButti K."/>
            <person name="Lipzen A."/>
            <person name="Waldron R."/>
            <person name="Moloney N.M."/>
            <person name="Sperisen C."/>
            <person name="Kredics L."/>
            <person name="Vagvoelgyi C."/>
            <person name="Patrignani A."/>
            <person name="Fitzpatrick D."/>
            <person name="Nagy I."/>
            <person name="Doyle S."/>
            <person name="Anderson J.B."/>
            <person name="Grigoriev I.V."/>
            <person name="Gueldener U."/>
            <person name="Muensterkoetter M."/>
            <person name="Nagy L.G."/>
        </authorList>
    </citation>
    <scope>NUCLEOTIDE SEQUENCE [LARGE SCALE GENOMIC DNA]</scope>
    <source>
        <strain evidence="4">Ar21-2</strain>
    </source>
</reference>
<keyword evidence="4" id="KW-1185">Reference proteome</keyword>
<name>A0A2H3DJ37_ARMGA</name>
<feature type="binding site" evidence="1">
    <location>
        <position position="417"/>
    </location>
    <ligand>
        <name>substrate</name>
    </ligand>
</feature>
<dbReference type="Proteomes" id="UP000217790">
    <property type="component" value="Unassembled WGS sequence"/>
</dbReference>
<feature type="binding site" evidence="1">
    <location>
        <position position="414"/>
    </location>
    <ligand>
        <name>2-oxoglutarate</name>
        <dbReference type="ChEBI" id="CHEBI:16810"/>
    </ligand>
</feature>